<keyword evidence="2 6" id="KW-0479">Metal-binding</keyword>
<dbReference type="InterPro" id="IPR006564">
    <property type="entry name" value="Znf_PMZ"/>
</dbReference>
<evidence type="ECO:0000256" key="4">
    <source>
        <dbReference type="ARBA" id="ARBA00022833"/>
    </source>
</evidence>
<evidence type="ECO:0000256" key="1">
    <source>
        <dbReference type="ARBA" id="ARBA00005889"/>
    </source>
</evidence>
<dbReference type="GO" id="GO:0005634">
    <property type="term" value="C:nucleus"/>
    <property type="evidence" value="ECO:0007669"/>
    <property type="project" value="UniProtKB-SubCell"/>
</dbReference>
<feature type="domain" description="SWIM-type" evidence="7">
    <location>
        <begin position="620"/>
        <end position="656"/>
    </location>
</feature>
<comment type="caution">
    <text evidence="8">The sequence shown here is derived from an EMBL/GenBank/DDBJ whole genome shotgun (WGS) entry which is preliminary data.</text>
</comment>
<keyword evidence="4 6" id="KW-0862">Zinc</keyword>
<evidence type="ECO:0000256" key="2">
    <source>
        <dbReference type="ARBA" id="ARBA00022723"/>
    </source>
</evidence>
<dbReference type="Pfam" id="PF10551">
    <property type="entry name" value="MULE"/>
    <property type="match status" value="1"/>
</dbReference>
<protein>
    <recommendedName>
        <fullName evidence="6">Protein FAR1-RELATED SEQUENCE</fullName>
    </recommendedName>
</protein>
<keyword evidence="9" id="KW-1185">Reference proteome</keyword>
<dbReference type="InterPro" id="IPR004330">
    <property type="entry name" value="FAR1_DNA_bnd_dom"/>
</dbReference>
<dbReference type="AlphaFoldDB" id="A0AAV7EFQ2"/>
<gene>
    <name evidence="8" type="ORF">H6P81_012794</name>
</gene>
<reference evidence="8 9" key="1">
    <citation type="submission" date="2021-07" db="EMBL/GenBank/DDBJ databases">
        <title>The Aristolochia fimbriata genome: insights into angiosperm evolution, floral development and chemical biosynthesis.</title>
        <authorList>
            <person name="Jiao Y."/>
        </authorList>
    </citation>
    <scope>NUCLEOTIDE SEQUENCE [LARGE SCALE GENOMIC DNA]</scope>
    <source>
        <strain evidence="8">IBCAS-2021</strain>
        <tissue evidence="8">Leaf</tissue>
    </source>
</reference>
<evidence type="ECO:0000256" key="6">
    <source>
        <dbReference type="RuleBase" id="RU367018"/>
    </source>
</evidence>
<evidence type="ECO:0000256" key="5">
    <source>
        <dbReference type="PROSITE-ProRule" id="PRU00325"/>
    </source>
</evidence>
<dbReference type="PANTHER" id="PTHR31669:SF297">
    <property type="entry name" value="PROTEIN FAR1-RELATED SEQUENCE"/>
    <property type="match status" value="1"/>
</dbReference>
<dbReference type="Proteomes" id="UP000825729">
    <property type="component" value="Unassembled WGS sequence"/>
</dbReference>
<accession>A0AAV7EFQ2</accession>
<comment type="function">
    <text evidence="6">Putative transcription activator involved in regulating light control of development.</text>
</comment>
<keyword evidence="3 5" id="KW-0863">Zinc-finger</keyword>
<evidence type="ECO:0000259" key="7">
    <source>
        <dbReference type="PROSITE" id="PS50966"/>
    </source>
</evidence>
<proteinExistence type="inferred from homology"/>
<dbReference type="Pfam" id="PF04434">
    <property type="entry name" value="SWIM"/>
    <property type="match status" value="1"/>
</dbReference>
<dbReference type="PROSITE" id="PS50966">
    <property type="entry name" value="ZF_SWIM"/>
    <property type="match status" value="1"/>
</dbReference>
<dbReference type="Pfam" id="PF03101">
    <property type="entry name" value="FAR1"/>
    <property type="match status" value="1"/>
</dbReference>
<comment type="subcellular location">
    <subcellularLocation>
        <location evidence="6">Nucleus</location>
    </subcellularLocation>
</comment>
<sequence>MFIVDIGVGDSGEAESSVSRVSCSPTAKIAVYFSSLLDSSCENFKFIQYLRIEEMTEHSPMEVPLDEEREPPTLLTKSTVDENVHVNDASEDHRTDEGRMLQMDDDAVEERASGEEKEVAPLVDEPNVDEKKIDHEGDEYENIPGGDEEAPQVGMVFKSYEKICEFYNRYAERIGFGTKTKRSWYNEDGQCVQAVLTCCKEGKGREAPKYRSRVSAKTNCTAGIKVKVMPDELLHLTEVTLEHNHPLCPSKVRFFRSHKKLRLENKANSEKVVPLKLGKGDAEAMQQYFMHMQCKNSKFFYLMDIDEEGHLRNVFWADSRCRTAYKYFGDVIQLDTTYLTNKNDMPFAPFVGRNHHGHSVLLGCSLLSSESVETYIWLFKALLTCMLGCPPKAIITEHEQFKAVQGAIAEVFPGARHCFSLWHLMKKIPEKLGEVAECKEIKRTLKKAVYDSLRINEFEEKWGEMIKEYGLEDNEWLTSLYEDRHLWVPVFLKEAFWAGMFVTQRGEKINPFFDGCIQPKTSIKQFLNKYESVLQNKHEKEALADFESFHKRPQLISKLHMEDQLSKLYTVDMFKMFQDELKALIYCRVSRTAVNGSLSTFEVKERLYLKDGKKGQYKDFEVIYNENNFEVQCVCRLFESRGILCKHALSVLDSQLVDEIPSCYILHRWQKDFKRLHALVLSSCDVVPTSPADPYDNLFKSCLELAEVGMISEDRADVVLYLVREIMKKILMDDYSCGETQLKIVHSETKMGESKGDLSPHLNGDKNAPKVNNGFYSDMPSPRVKGRQPPRLLETSLRKRAKSCKKKQQEKCSNQDDVLPTVVATQDFDTHIGTQESANQMQEQFNHTELSIGNHYGVRINHQNAQLAGMQWNFQHLMQDRVDPTCLSPGSFYATQVNHPHFGIFEHGDVQRPAEPPGPRTS</sequence>
<dbReference type="InterPro" id="IPR018289">
    <property type="entry name" value="MULE_transposase_dom"/>
</dbReference>
<dbReference type="SMART" id="SM00575">
    <property type="entry name" value="ZnF_PMZ"/>
    <property type="match status" value="1"/>
</dbReference>
<evidence type="ECO:0000313" key="9">
    <source>
        <dbReference type="Proteomes" id="UP000825729"/>
    </source>
</evidence>
<organism evidence="8 9">
    <name type="scientific">Aristolochia fimbriata</name>
    <name type="common">White veined hardy Dutchman's pipe vine</name>
    <dbReference type="NCBI Taxonomy" id="158543"/>
    <lineage>
        <taxon>Eukaryota</taxon>
        <taxon>Viridiplantae</taxon>
        <taxon>Streptophyta</taxon>
        <taxon>Embryophyta</taxon>
        <taxon>Tracheophyta</taxon>
        <taxon>Spermatophyta</taxon>
        <taxon>Magnoliopsida</taxon>
        <taxon>Magnoliidae</taxon>
        <taxon>Piperales</taxon>
        <taxon>Aristolochiaceae</taxon>
        <taxon>Aristolochia</taxon>
    </lineage>
</organism>
<dbReference type="EMBL" id="JAINDJ010000005">
    <property type="protein sequence ID" value="KAG9446666.1"/>
    <property type="molecule type" value="Genomic_DNA"/>
</dbReference>
<name>A0AAV7EFQ2_ARIFI</name>
<keyword evidence="6" id="KW-0539">Nucleus</keyword>
<evidence type="ECO:0000313" key="8">
    <source>
        <dbReference type="EMBL" id="KAG9446666.1"/>
    </source>
</evidence>
<dbReference type="InterPro" id="IPR031052">
    <property type="entry name" value="FHY3/FAR1"/>
</dbReference>
<dbReference type="GO" id="GO:0006355">
    <property type="term" value="P:regulation of DNA-templated transcription"/>
    <property type="evidence" value="ECO:0007669"/>
    <property type="project" value="UniProtKB-UniRule"/>
</dbReference>
<dbReference type="GO" id="GO:0008270">
    <property type="term" value="F:zinc ion binding"/>
    <property type="evidence" value="ECO:0007669"/>
    <property type="project" value="UniProtKB-UniRule"/>
</dbReference>
<evidence type="ECO:0000256" key="3">
    <source>
        <dbReference type="ARBA" id="ARBA00022771"/>
    </source>
</evidence>
<dbReference type="InterPro" id="IPR007527">
    <property type="entry name" value="Znf_SWIM"/>
</dbReference>
<comment type="similarity">
    <text evidence="1 6">Belongs to the FHY3/FAR1 family.</text>
</comment>
<dbReference type="PANTHER" id="PTHR31669">
    <property type="entry name" value="PROTEIN FAR1-RELATED SEQUENCE 10-RELATED"/>
    <property type="match status" value="1"/>
</dbReference>